<reference evidence="9 10" key="1">
    <citation type="submission" date="2019-11" db="EMBL/GenBank/DDBJ databases">
        <authorList>
            <person name="Cao P."/>
        </authorList>
    </citation>
    <scope>NUCLEOTIDE SEQUENCE [LARGE SCALE GENOMIC DNA]</scope>
    <source>
        <strain evidence="9 10">NEAU-AAG5</strain>
    </source>
</reference>
<evidence type="ECO:0000256" key="3">
    <source>
        <dbReference type="ARBA" id="ARBA00022801"/>
    </source>
</evidence>
<dbReference type="Pfam" id="PF00877">
    <property type="entry name" value="NLPC_P60"/>
    <property type="match status" value="1"/>
</dbReference>
<feature type="region of interest" description="Disordered" evidence="6">
    <location>
        <begin position="19"/>
        <end position="50"/>
    </location>
</feature>
<evidence type="ECO:0000256" key="4">
    <source>
        <dbReference type="ARBA" id="ARBA00022807"/>
    </source>
</evidence>
<dbReference type="InterPro" id="IPR000064">
    <property type="entry name" value="NLP_P60_dom"/>
</dbReference>
<feature type="transmembrane region" description="Helical" evidence="7">
    <location>
        <begin position="903"/>
        <end position="922"/>
    </location>
</feature>
<proteinExistence type="inferred from homology"/>
<comment type="similarity">
    <text evidence="1">Belongs to the peptidase C40 family.</text>
</comment>
<keyword evidence="7" id="KW-0812">Transmembrane</keyword>
<evidence type="ECO:0000313" key="10">
    <source>
        <dbReference type="Proteomes" id="UP000432015"/>
    </source>
</evidence>
<keyword evidence="7" id="KW-0472">Membrane</keyword>
<comment type="caution">
    <text evidence="9">The sequence shown here is derived from an EMBL/GenBank/DDBJ whole genome shotgun (WGS) entry which is preliminary data.</text>
</comment>
<dbReference type="InterPro" id="IPR038765">
    <property type="entry name" value="Papain-like_cys_pep_sf"/>
</dbReference>
<keyword evidence="7" id="KW-1133">Transmembrane helix</keyword>
<keyword evidence="3" id="KW-0378">Hydrolase</keyword>
<evidence type="ECO:0000256" key="7">
    <source>
        <dbReference type="SAM" id="Phobius"/>
    </source>
</evidence>
<feature type="compositionally biased region" description="Basic and acidic residues" evidence="6">
    <location>
        <begin position="20"/>
        <end position="30"/>
    </location>
</feature>
<feature type="transmembrane region" description="Helical" evidence="7">
    <location>
        <begin position="1001"/>
        <end position="1025"/>
    </location>
</feature>
<feature type="domain" description="NlpC/P60" evidence="8">
    <location>
        <begin position="1305"/>
        <end position="1427"/>
    </location>
</feature>
<evidence type="ECO:0000256" key="5">
    <source>
        <dbReference type="SAM" id="Coils"/>
    </source>
</evidence>
<keyword evidence="4" id="KW-0788">Thiol protease</keyword>
<evidence type="ECO:0000256" key="1">
    <source>
        <dbReference type="ARBA" id="ARBA00007074"/>
    </source>
</evidence>
<feature type="transmembrane region" description="Helical" evidence="7">
    <location>
        <begin position="1046"/>
        <end position="1065"/>
    </location>
</feature>
<name>A0A7K1LAE6_9ACTN</name>
<dbReference type="Gene3D" id="3.90.1720.10">
    <property type="entry name" value="endopeptidase domain like (from Nostoc punctiforme)"/>
    <property type="match status" value="1"/>
</dbReference>
<gene>
    <name evidence="9" type="ORF">GNZ18_33130</name>
</gene>
<dbReference type="GO" id="GO:0006508">
    <property type="term" value="P:proteolysis"/>
    <property type="evidence" value="ECO:0007669"/>
    <property type="project" value="UniProtKB-KW"/>
</dbReference>
<evidence type="ECO:0000256" key="2">
    <source>
        <dbReference type="ARBA" id="ARBA00022670"/>
    </source>
</evidence>
<evidence type="ECO:0000259" key="8">
    <source>
        <dbReference type="PROSITE" id="PS51935"/>
    </source>
</evidence>
<keyword evidence="10" id="KW-1185">Reference proteome</keyword>
<feature type="coiled-coil region" evidence="5">
    <location>
        <begin position="236"/>
        <end position="281"/>
    </location>
</feature>
<feature type="coiled-coil region" evidence="5">
    <location>
        <begin position="316"/>
        <end position="448"/>
    </location>
</feature>
<feature type="transmembrane region" description="Helical" evidence="7">
    <location>
        <begin position="928"/>
        <end position="953"/>
    </location>
</feature>
<dbReference type="SUPFAM" id="SSF54001">
    <property type="entry name" value="Cysteine proteinases"/>
    <property type="match status" value="1"/>
</dbReference>
<dbReference type="Proteomes" id="UP000432015">
    <property type="component" value="Unassembled WGS sequence"/>
</dbReference>
<keyword evidence="2" id="KW-0645">Protease</keyword>
<feature type="transmembrane region" description="Helical" evidence="7">
    <location>
        <begin position="869"/>
        <end position="891"/>
    </location>
</feature>
<accession>A0A7K1LAE6</accession>
<protein>
    <recommendedName>
        <fullName evidence="8">NlpC/P60 domain-containing protein</fullName>
    </recommendedName>
</protein>
<dbReference type="EMBL" id="WOFH01000014">
    <property type="protein sequence ID" value="MUN41400.1"/>
    <property type="molecule type" value="Genomic_DNA"/>
</dbReference>
<evidence type="ECO:0000256" key="6">
    <source>
        <dbReference type="SAM" id="MobiDB-lite"/>
    </source>
</evidence>
<keyword evidence="5" id="KW-0175">Coiled coil</keyword>
<organism evidence="9 10">
    <name type="scientific">Actinomadura litoris</name>
    <dbReference type="NCBI Taxonomy" id="2678616"/>
    <lineage>
        <taxon>Bacteria</taxon>
        <taxon>Bacillati</taxon>
        <taxon>Actinomycetota</taxon>
        <taxon>Actinomycetes</taxon>
        <taxon>Streptosporangiales</taxon>
        <taxon>Thermomonosporaceae</taxon>
        <taxon>Actinomadura</taxon>
    </lineage>
</organism>
<dbReference type="RefSeq" id="WP_156220572.1">
    <property type="nucleotide sequence ID" value="NZ_WOFH01000014.1"/>
</dbReference>
<dbReference type="GO" id="GO:0008234">
    <property type="term" value="F:cysteine-type peptidase activity"/>
    <property type="evidence" value="ECO:0007669"/>
    <property type="project" value="UniProtKB-KW"/>
</dbReference>
<dbReference type="PROSITE" id="PS51935">
    <property type="entry name" value="NLPC_P60"/>
    <property type="match status" value="1"/>
</dbReference>
<sequence length="1544" mass="160729">MAPLATAFVRVRADPSGFRGDVDREARRAGSDSGRSFGQAFGDGFSSESPGRLRDVFRQFNGDADAGGRDSGQQFGQGFGETFTRDAQGRLRNALGRYVSESAASGQESGLQFSTGFNAAASSSEPSVSIDTGPALAAVQELGMALLSLAAIPVGATAIVGISGLAGAAAAAGVGVLGLQAVAVPAFNKIKQAIAEEGAAQAQSNGSAVQGQQRALALAGAQQALASALRNAGYAHQQALDGVRQAEQSLASAQRNAQQAQQALNQARADASRRLVDMRNQVIDGALAIRQDQLAVQQARLALEKLTSARQDDLAVQQAQTGVAQAQANAAKLAADPAASDAAKAAAQAAVTAAQQQLAAAKQKRKEDQLARQEAQLRYDQAIQQLREQQLAQKRLVADERAAAKAGVEGSDQVRQARQRLADANRQVRNSELAVARARQNVARADAQSADAVASARRALTAASLSGAAATSTLGRAMTKLTPAEEKLKTDWQGLTNAFTKWRESMEPTVLPLFSKGIAILKGQIPSLTPFVKGAASAFDGLLDRVAKGAKGSEFTAFKKQLAALTGPSIKGLGNAAVDVAVGFGRMFRAFLPFAPIAVQFIERLAARFKEWATTNFANGGSKEFQGFLAYVREAGPKVVATAESIGKAIGHVILALAPAAGGGGLGALGAIKAVADGIASMDPAVIRAIAYALVSLKLAMLGVAAVKGVAPAVSGVVGGLRTGVTATRGFIAGFRNVNLAFSDSATRANTLGAAIRSQLQRWRQQAAAARASAAATLADAKANVKAKAAAAGNWIKAQATAFRAAAAAKLADARAATANAVAQGRARAAAAGNWIAAQAAALRAAAAAQLANARAATASAVANLRQRAAAIASAVAAGVVKAATAAWTAVQWLLNAAMSANPIGIVVLAIVGLVAALVLAWNKSSTFRNIVIGTFNAIKTAVTFAISFVVNFVRQHWQLLLAIVLGPLGIWIGLVIKYWSQIKTAVTSAITFAINFVRSHWQLILAIVLGPLGLLVGLVIKYWSRIRNALASAVSGTIGWVRSHWQLLVSIIGGPLAAAIIQVVRHWNSIKNTTTNAIHAVQNGVSRGMSAVRNSFSSGMSAISSTWAKLRNATKAPVNFVIDHVYNNGIRNLWNKVIGWLHLGGNLQLGKVGLLESGGTLDNPVTARPGVYTKATAIVGEGDTQAPEFVIPTAAKHKQRAQSLWLAAGRRLQMLEGGGLLGGIWNGVKKTASKVADVGKLGLALLDDPKKLFDDLAAKMVPSAVGLATSPWGSAIAAIPKKLLGSAWEAMESLVGAFKKGFGGGGQQSVVEAARKYIGTWYRWGGTDLSGIDCSGLTMRAWLDGAKRNITRTTYTQRDYMKTIPGPKPGAVGQPHSGHTYLASRVQGGRTWIVEAARTGTRVSEHLLTRSTPWWGYPPGLAAGGALVKGLGEQFIKGTGRGWDVAKWLGIAGDPGGVVAGYGPRLRPLSFDSGGWLPPVNQTRKPEPVLTGRQWSDIHTLAQRGAERTGPAVGELHLHELQHLPPDQAITSALDRVLFMHGI</sequence>
<feature type="transmembrane region" description="Helical" evidence="7">
    <location>
        <begin position="960"/>
        <end position="981"/>
    </location>
</feature>
<evidence type="ECO:0000313" key="9">
    <source>
        <dbReference type="EMBL" id="MUN41400.1"/>
    </source>
</evidence>